<keyword evidence="3" id="KW-0472">Membrane</keyword>
<feature type="domain" description="Calcineurin-like phosphoesterase" evidence="4">
    <location>
        <begin position="56"/>
        <end position="223"/>
    </location>
</feature>
<dbReference type="Pfam" id="PF00149">
    <property type="entry name" value="Metallophos"/>
    <property type="match status" value="1"/>
</dbReference>
<comment type="caution">
    <text evidence="5">The sequence shown here is derived from an EMBL/GenBank/DDBJ whole genome shotgun (WGS) entry which is preliminary data.</text>
</comment>
<dbReference type="PANTHER" id="PTHR31302">
    <property type="entry name" value="TRANSMEMBRANE PROTEIN WITH METALLOPHOSPHOESTERASE DOMAIN-RELATED"/>
    <property type="match status" value="1"/>
</dbReference>
<keyword evidence="1" id="KW-0479">Metal-binding</keyword>
<reference evidence="5 6" key="1">
    <citation type="journal article" date="2017" name="Front. Microbiol.">
        <title>New Insights into the Diversity of the Genus Faecalibacterium.</title>
        <authorList>
            <person name="Benevides L."/>
            <person name="Burman S."/>
            <person name="Martin R."/>
            <person name="Robert V."/>
            <person name="Thomas M."/>
            <person name="Miquel S."/>
            <person name="Chain F."/>
            <person name="Sokol H."/>
            <person name="Bermudez-Humaran L.G."/>
            <person name="Morrison M."/>
            <person name="Langella P."/>
            <person name="Azevedo V.A."/>
            <person name="Chatel J.M."/>
            <person name="Soares S."/>
        </authorList>
    </citation>
    <scope>NUCLEOTIDE SEQUENCE [LARGE SCALE GENOMIC DNA]</scope>
    <source>
        <strain evidence="5 6">CNCM I 4542</strain>
    </source>
</reference>
<protein>
    <submittedName>
        <fullName evidence="5">Phosphoesterase</fullName>
    </submittedName>
</protein>
<dbReference type="Proteomes" id="UP000221015">
    <property type="component" value="Unassembled WGS sequence"/>
</dbReference>
<name>A0A2J4JLK0_9FIRM</name>
<evidence type="ECO:0000256" key="3">
    <source>
        <dbReference type="SAM" id="Phobius"/>
    </source>
</evidence>
<evidence type="ECO:0000259" key="4">
    <source>
        <dbReference type="Pfam" id="PF00149"/>
    </source>
</evidence>
<evidence type="ECO:0000313" key="6">
    <source>
        <dbReference type="Proteomes" id="UP000221015"/>
    </source>
</evidence>
<keyword evidence="3" id="KW-1133">Transmembrane helix</keyword>
<gene>
    <name evidence="5" type="ORF">CGS50_012015</name>
</gene>
<dbReference type="Gene3D" id="3.60.21.10">
    <property type="match status" value="1"/>
</dbReference>
<dbReference type="GO" id="GO:0046872">
    <property type="term" value="F:metal ion binding"/>
    <property type="evidence" value="ECO:0007669"/>
    <property type="project" value="UniProtKB-KW"/>
</dbReference>
<proteinExistence type="predicted"/>
<dbReference type="AlphaFoldDB" id="A0A2J4JLK0"/>
<keyword evidence="2" id="KW-0378">Hydrolase</keyword>
<dbReference type="InterPro" id="IPR004843">
    <property type="entry name" value="Calcineurin-like_PHP"/>
</dbReference>
<dbReference type="InterPro" id="IPR051158">
    <property type="entry name" value="Metallophosphoesterase_sf"/>
</dbReference>
<dbReference type="GO" id="GO:0008758">
    <property type="term" value="F:UDP-2,3-diacylglucosamine hydrolase activity"/>
    <property type="evidence" value="ECO:0007669"/>
    <property type="project" value="TreeGrafter"/>
</dbReference>
<dbReference type="SUPFAM" id="SSF56300">
    <property type="entry name" value="Metallo-dependent phosphatases"/>
    <property type="match status" value="1"/>
</dbReference>
<dbReference type="RefSeq" id="WP_097780881.1">
    <property type="nucleotide sequence ID" value="NZ_NMTS02000072.1"/>
</dbReference>
<accession>A0A2J4JLK0</accession>
<sequence length="285" mass="32051">MKIVVGGQHKRRNLIVLILIILVVLIGWIFWTNMHFTSTHLSIINDKIPKDFYGYKIAVVSDLHNHDWNGKLTEQLQKEAPDIIVITGDFVDSSHTDFGVAKKFIYEARDIAPIYYVTGNHEAWLDNYDDLHKLLLDAGVHIMDDKCELIKKGNSNINIIGIQDPDFVERDTMGGIQGAIVETKMEPLLDKKMYNIVLCHRPELFDNYVALGADLVLAGHAHGGQIRIPFIGGLIAPNQGFFPKYTEGVYHKEKTDMVVSRGLGNSIIPVRINNTPELLIVTLGK</sequence>
<dbReference type="EMBL" id="NMTS02000072">
    <property type="protein sequence ID" value="PLK28733.1"/>
    <property type="molecule type" value="Genomic_DNA"/>
</dbReference>
<feature type="transmembrane region" description="Helical" evidence="3">
    <location>
        <begin position="12"/>
        <end position="31"/>
    </location>
</feature>
<evidence type="ECO:0000313" key="5">
    <source>
        <dbReference type="EMBL" id="PLK28733.1"/>
    </source>
</evidence>
<evidence type="ECO:0000256" key="2">
    <source>
        <dbReference type="ARBA" id="ARBA00022801"/>
    </source>
</evidence>
<dbReference type="GO" id="GO:0016020">
    <property type="term" value="C:membrane"/>
    <property type="evidence" value="ECO:0007669"/>
    <property type="project" value="GOC"/>
</dbReference>
<dbReference type="InterPro" id="IPR029052">
    <property type="entry name" value="Metallo-depent_PP-like"/>
</dbReference>
<organism evidence="5 6">
    <name type="scientific">Faecalibacterium prausnitzii</name>
    <dbReference type="NCBI Taxonomy" id="853"/>
    <lineage>
        <taxon>Bacteria</taxon>
        <taxon>Bacillati</taxon>
        <taxon>Bacillota</taxon>
        <taxon>Clostridia</taxon>
        <taxon>Eubacteriales</taxon>
        <taxon>Oscillospiraceae</taxon>
        <taxon>Faecalibacterium</taxon>
    </lineage>
</organism>
<keyword evidence="3" id="KW-0812">Transmembrane</keyword>
<dbReference type="GO" id="GO:0009245">
    <property type="term" value="P:lipid A biosynthetic process"/>
    <property type="evidence" value="ECO:0007669"/>
    <property type="project" value="TreeGrafter"/>
</dbReference>
<evidence type="ECO:0000256" key="1">
    <source>
        <dbReference type="ARBA" id="ARBA00022723"/>
    </source>
</evidence>
<dbReference type="PANTHER" id="PTHR31302:SF31">
    <property type="entry name" value="PHOSPHODIESTERASE YAEI"/>
    <property type="match status" value="1"/>
</dbReference>